<name>A0ABZ0U9V1_9FIRM</name>
<evidence type="ECO:0000256" key="1">
    <source>
        <dbReference type="SAM" id="SignalP"/>
    </source>
</evidence>
<proteinExistence type="predicted"/>
<protein>
    <submittedName>
        <fullName evidence="2">Uncharacterized protein</fullName>
    </submittedName>
</protein>
<sequence>MKRKAIASIMALTLTAAALAGCGSESSEKSEGGG</sequence>
<gene>
    <name evidence="2" type="ORF">BLCOC_23630</name>
</gene>
<organism evidence="2 3">
    <name type="scientific">Blautia producta</name>
    <dbReference type="NCBI Taxonomy" id="33035"/>
    <lineage>
        <taxon>Bacteria</taxon>
        <taxon>Bacillati</taxon>
        <taxon>Bacillota</taxon>
        <taxon>Clostridia</taxon>
        <taxon>Lachnospirales</taxon>
        <taxon>Lachnospiraceae</taxon>
        <taxon>Blautia</taxon>
    </lineage>
</organism>
<evidence type="ECO:0000313" key="3">
    <source>
        <dbReference type="Proteomes" id="UP001325248"/>
    </source>
</evidence>
<keyword evidence="1" id="KW-0732">Signal</keyword>
<keyword evidence="3" id="KW-1185">Reference proteome</keyword>
<reference evidence="2" key="1">
    <citation type="submission" date="2023-10" db="EMBL/GenBank/DDBJ databases">
        <title>Genome sequence of Blautia coccoides DSM 935.</title>
        <authorList>
            <person name="Boeer T."/>
            <person name="Bengelsdorf F.R."/>
            <person name="Daniel R."/>
            <person name="Poehlein A."/>
        </authorList>
    </citation>
    <scope>NUCLEOTIDE SEQUENCE [LARGE SCALE GENOMIC DNA]</scope>
    <source>
        <strain evidence="2">DSM 935</strain>
    </source>
</reference>
<dbReference type="Proteomes" id="UP001325248">
    <property type="component" value="Chromosome"/>
</dbReference>
<dbReference type="EMBL" id="CP136422">
    <property type="protein sequence ID" value="WPX74007.1"/>
    <property type="molecule type" value="Genomic_DNA"/>
</dbReference>
<evidence type="ECO:0000313" key="2">
    <source>
        <dbReference type="EMBL" id="WPX74007.1"/>
    </source>
</evidence>
<accession>A0ABZ0U9V1</accession>
<dbReference type="PROSITE" id="PS51257">
    <property type="entry name" value="PROKAR_LIPOPROTEIN"/>
    <property type="match status" value="1"/>
</dbReference>
<feature type="signal peptide" evidence="1">
    <location>
        <begin position="1"/>
        <end position="20"/>
    </location>
</feature>
<feature type="chain" id="PRO_5045467000" evidence="1">
    <location>
        <begin position="21"/>
        <end position="34"/>
    </location>
</feature>